<dbReference type="Pfam" id="PF13515">
    <property type="entry name" value="FUSC_2"/>
    <property type="match status" value="1"/>
</dbReference>
<keyword evidence="3 5" id="KW-1133">Transmembrane helix</keyword>
<dbReference type="Proteomes" id="UP000295096">
    <property type="component" value="Unassembled WGS sequence"/>
</dbReference>
<comment type="subcellular location">
    <subcellularLocation>
        <location evidence="1">Membrane</location>
        <topology evidence="1">Multi-pass membrane protein</topology>
    </subcellularLocation>
</comment>
<keyword evidence="4 5" id="KW-0472">Membrane</keyword>
<evidence type="ECO:0000256" key="2">
    <source>
        <dbReference type="ARBA" id="ARBA00022692"/>
    </source>
</evidence>
<dbReference type="InterPro" id="IPR006726">
    <property type="entry name" value="PHBA_efflux_AaeB/fusaric-R"/>
</dbReference>
<feature type="transmembrane region" description="Helical" evidence="5">
    <location>
        <begin position="303"/>
        <end position="322"/>
    </location>
</feature>
<dbReference type="GO" id="GO:0005886">
    <property type="term" value="C:plasma membrane"/>
    <property type="evidence" value="ECO:0007669"/>
    <property type="project" value="InterPro"/>
</dbReference>
<protein>
    <recommendedName>
        <fullName evidence="6">Integral membrane bound transporter domain-containing protein</fullName>
    </recommendedName>
</protein>
<keyword evidence="8" id="KW-1185">Reference proteome</keyword>
<organism evidence="7 8">
    <name type="scientific">Dankookia rubra</name>
    <dbReference type="NCBI Taxonomy" id="1442381"/>
    <lineage>
        <taxon>Bacteria</taxon>
        <taxon>Pseudomonadati</taxon>
        <taxon>Pseudomonadota</taxon>
        <taxon>Alphaproteobacteria</taxon>
        <taxon>Acetobacterales</taxon>
        <taxon>Roseomonadaceae</taxon>
        <taxon>Dankookia</taxon>
    </lineage>
</organism>
<feature type="transmembrane region" description="Helical" evidence="5">
    <location>
        <begin position="70"/>
        <end position="93"/>
    </location>
</feature>
<dbReference type="AlphaFoldDB" id="A0A4R5QEC6"/>
<feature type="transmembrane region" description="Helical" evidence="5">
    <location>
        <begin position="183"/>
        <end position="211"/>
    </location>
</feature>
<name>A0A4R5QEC6_9PROT</name>
<evidence type="ECO:0000313" key="8">
    <source>
        <dbReference type="Proteomes" id="UP000295096"/>
    </source>
</evidence>
<feature type="domain" description="Integral membrane bound transporter" evidence="6">
    <location>
        <begin position="196"/>
        <end position="314"/>
    </location>
</feature>
<dbReference type="RefSeq" id="WP_133290144.1">
    <property type="nucleotide sequence ID" value="NZ_SMSJ01000027.1"/>
</dbReference>
<accession>A0A4R5QEC6</accession>
<dbReference type="GO" id="GO:0022857">
    <property type="term" value="F:transmembrane transporter activity"/>
    <property type="evidence" value="ECO:0007669"/>
    <property type="project" value="InterPro"/>
</dbReference>
<dbReference type="PANTHER" id="PTHR31086">
    <property type="entry name" value="ALUMINUM-ACTIVATED MALATE TRANSPORTER 10"/>
    <property type="match status" value="1"/>
</dbReference>
<gene>
    <name evidence="7" type="ORF">E2C06_18745</name>
</gene>
<evidence type="ECO:0000259" key="6">
    <source>
        <dbReference type="Pfam" id="PF13515"/>
    </source>
</evidence>
<evidence type="ECO:0000256" key="1">
    <source>
        <dbReference type="ARBA" id="ARBA00004141"/>
    </source>
</evidence>
<dbReference type="Pfam" id="PF04632">
    <property type="entry name" value="FUSC"/>
    <property type="match status" value="1"/>
</dbReference>
<sequence>MTAPGRLTRTGLVGALSVVFAVLVALRLGLDDPWWAAISAWIVSSPDRRQLLSKAAQRTGGTLLGAVGGLGASAASAGQPVLQAVLLFGIGAYGTRARFGPSRFAYAWFYAAITATLVLVQSLGPAGDLDAFARARCLEIVCGVVVATLCDAVLGGPPEAAAPAPAGAAPAADLDRLGLVGGLVLALVPLLWAQFELPSVVQGAITALVVLDRDIGAARVRGRQRMLGCVLGGGLGALLLALGPDALSLWLAAFGGGLLVFARLHHGGGPDAYVGTQGGVALIMAMASGNGPPDTLQPALDRLAGVVLGTALVVGVSLLLAAGARARAAGAQPVA</sequence>
<dbReference type="EMBL" id="SMSJ01000027">
    <property type="protein sequence ID" value="TDH61018.1"/>
    <property type="molecule type" value="Genomic_DNA"/>
</dbReference>
<evidence type="ECO:0000256" key="5">
    <source>
        <dbReference type="SAM" id="Phobius"/>
    </source>
</evidence>
<keyword evidence="2 5" id="KW-0812">Transmembrane</keyword>
<evidence type="ECO:0000256" key="3">
    <source>
        <dbReference type="ARBA" id="ARBA00022989"/>
    </source>
</evidence>
<evidence type="ECO:0000313" key="7">
    <source>
        <dbReference type="EMBL" id="TDH61018.1"/>
    </source>
</evidence>
<dbReference type="OrthoDB" id="7374648at2"/>
<dbReference type="InterPro" id="IPR049453">
    <property type="entry name" value="Memb_transporter_dom"/>
</dbReference>
<comment type="caution">
    <text evidence="7">The sequence shown here is derived from an EMBL/GenBank/DDBJ whole genome shotgun (WGS) entry which is preliminary data.</text>
</comment>
<reference evidence="7 8" key="1">
    <citation type="journal article" date="2016" name="J. Microbiol.">
        <title>Dankookia rubra gen. nov., sp. nov., an alphaproteobacterium isolated from sediment of a shallow stream.</title>
        <authorList>
            <person name="Kim W.H."/>
            <person name="Kim D.H."/>
            <person name="Kang K."/>
            <person name="Ahn T.Y."/>
        </authorList>
    </citation>
    <scope>NUCLEOTIDE SEQUENCE [LARGE SCALE GENOMIC DNA]</scope>
    <source>
        <strain evidence="7 8">JCM30602</strain>
    </source>
</reference>
<feature type="transmembrane region" description="Helical" evidence="5">
    <location>
        <begin position="12"/>
        <end position="30"/>
    </location>
</feature>
<evidence type="ECO:0000256" key="4">
    <source>
        <dbReference type="ARBA" id="ARBA00023136"/>
    </source>
</evidence>
<feature type="transmembrane region" description="Helical" evidence="5">
    <location>
        <begin position="105"/>
        <end position="124"/>
    </location>
</feature>
<proteinExistence type="predicted"/>